<keyword evidence="1" id="KW-1133">Transmembrane helix</keyword>
<dbReference type="STRING" id="150033.RV14_GL000184"/>
<evidence type="ECO:0000313" key="3">
    <source>
        <dbReference type="Proteomes" id="UP000182152"/>
    </source>
</evidence>
<accession>A0A1L8WKV5</accession>
<proteinExistence type="predicted"/>
<dbReference type="InterPro" id="IPR049458">
    <property type="entry name" value="EpsG-like"/>
</dbReference>
<feature type="transmembrane region" description="Helical" evidence="1">
    <location>
        <begin position="79"/>
        <end position="99"/>
    </location>
</feature>
<dbReference type="AlphaFoldDB" id="A0A1L8WKV5"/>
<gene>
    <name evidence="2" type="ORF">RV14_GL000184</name>
</gene>
<evidence type="ECO:0000313" key="2">
    <source>
        <dbReference type="EMBL" id="OJG81657.1"/>
    </source>
</evidence>
<sequence length="358" mass="41917">MILTLYLTVLIINIFAVFRKKPNKLLLLLSVFILGLIFAGGTENTDMVYYKATYFNDAQIKYKATEFGFYYFVQLCRQFHVGLFGMRGMVFLFSLLLINPTIKRYCSNSHFFIVIYTLFLFFIDTIQLRNVMAIAIVIYFFPCLLENKRIKYFFGVIFASFFHTISLFYLIFLLLSSKNKNFFIQITIGGAAILEMIYTIYNGTPPYLNYLIEGFSTNYGRIQQYTETITNGSLQVVALFLLNALLAYWANLAVPKSTISPKNKMFSQYVFYASVLLLMFLPLLWYSVEFYRVARGTLPLIYISVINACYKYKKMTYYQLVLVCLLIINLAAWFYISYFSISMPDRIFNPLFYHNELL</sequence>
<reference evidence="2 3" key="1">
    <citation type="submission" date="2014-12" db="EMBL/GenBank/DDBJ databases">
        <title>Draft genome sequences of 29 type strains of Enterococci.</title>
        <authorList>
            <person name="Zhong Z."/>
            <person name="Sun Z."/>
            <person name="Liu W."/>
            <person name="Zhang W."/>
            <person name="Zhang H."/>
        </authorList>
    </citation>
    <scope>NUCLEOTIDE SEQUENCE [LARGE SCALE GENOMIC DNA]</scope>
    <source>
        <strain evidence="2 3">DSM 15687</strain>
    </source>
</reference>
<protein>
    <recommendedName>
        <fullName evidence="4">EpsG family protein</fullName>
    </recommendedName>
</protein>
<feature type="transmembrane region" description="Helical" evidence="1">
    <location>
        <begin position="152"/>
        <end position="175"/>
    </location>
</feature>
<feature type="transmembrane region" description="Helical" evidence="1">
    <location>
        <begin position="25"/>
        <end position="42"/>
    </location>
</feature>
<dbReference type="RefSeq" id="WP_071855400.1">
    <property type="nucleotide sequence ID" value="NZ_JXLB01000010.1"/>
</dbReference>
<organism evidence="2 3">
    <name type="scientific">Enterococcus ratti</name>
    <dbReference type="NCBI Taxonomy" id="150033"/>
    <lineage>
        <taxon>Bacteria</taxon>
        <taxon>Bacillati</taxon>
        <taxon>Bacillota</taxon>
        <taxon>Bacilli</taxon>
        <taxon>Lactobacillales</taxon>
        <taxon>Enterococcaceae</taxon>
        <taxon>Enterococcus</taxon>
    </lineage>
</organism>
<dbReference type="EMBL" id="JXLB01000010">
    <property type="protein sequence ID" value="OJG81657.1"/>
    <property type="molecule type" value="Genomic_DNA"/>
</dbReference>
<dbReference type="Proteomes" id="UP000182152">
    <property type="component" value="Unassembled WGS sequence"/>
</dbReference>
<dbReference type="Pfam" id="PF14897">
    <property type="entry name" value="EpsG"/>
    <property type="match status" value="1"/>
</dbReference>
<name>A0A1L8WKV5_9ENTE</name>
<dbReference type="OrthoDB" id="2194208at2"/>
<feature type="transmembrane region" description="Helical" evidence="1">
    <location>
        <begin position="234"/>
        <end position="254"/>
    </location>
</feature>
<keyword evidence="1" id="KW-0472">Membrane</keyword>
<feature type="transmembrane region" description="Helical" evidence="1">
    <location>
        <begin position="317"/>
        <end position="336"/>
    </location>
</feature>
<keyword evidence="3" id="KW-1185">Reference proteome</keyword>
<keyword evidence="1" id="KW-0812">Transmembrane</keyword>
<evidence type="ECO:0008006" key="4">
    <source>
        <dbReference type="Google" id="ProtNLM"/>
    </source>
</evidence>
<feature type="transmembrane region" description="Helical" evidence="1">
    <location>
        <begin position="111"/>
        <end position="140"/>
    </location>
</feature>
<feature type="transmembrane region" description="Helical" evidence="1">
    <location>
        <begin position="182"/>
        <end position="201"/>
    </location>
</feature>
<comment type="caution">
    <text evidence="2">The sequence shown here is derived from an EMBL/GenBank/DDBJ whole genome shotgun (WGS) entry which is preliminary data.</text>
</comment>
<feature type="transmembrane region" description="Helical" evidence="1">
    <location>
        <begin position="266"/>
        <end position="287"/>
    </location>
</feature>
<evidence type="ECO:0000256" key="1">
    <source>
        <dbReference type="SAM" id="Phobius"/>
    </source>
</evidence>